<evidence type="ECO:0000256" key="4">
    <source>
        <dbReference type="ARBA" id="ARBA00023136"/>
    </source>
</evidence>
<gene>
    <name evidence="8" type="ORF">BDW02DRAFT_496109</name>
</gene>
<dbReference type="Pfam" id="PF20684">
    <property type="entry name" value="Fung_rhodopsin"/>
    <property type="match status" value="1"/>
</dbReference>
<feature type="transmembrane region" description="Helical" evidence="6">
    <location>
        <begin position="49"/>
        <end position="69"/>
    </location>
</feature>
<keyword evidence="3 6" id="KW-1133">Transmembrane helix</keyword>
<sequence length="395" mass="43053">MQDSPEFLAENRGPTVTAAASVMIFFCTTFVALRYYSRYLTSTAFSVEDAIIPFAWLAEIGLCISGIVMTEKAGTGRHMAWVVTTDPSMVSEHFKGIMVQEILHPAAVAFPKLTVALLYLHILTNKWERLAAKTLVIVIFATWISFSVAIMFQCMPFAFNWDKSIPNGRCFNVQVFANSSSVPNIATDLAMLLLPLRTVWRLKISVARRIGLLLIFLTGSVGIIASVIRTIVFAQTLAKAGPLTDVTWNHVSLINWTIIEPGMYLLSACALSFKPLFRLLAKVLHLHAFITHSRSTFGAGGANGANGKSIVKKSNTFGTGATAQTQSQRGLELGTFARLSEDSEVTGCSSETGACPGGRVMVTKTIELVSEEKSGDGDADWMRREPVRVEFGKGV</sequence>
<feature type="domain" description="Rhodopsin" evidence="7">
    <location>
        <begin position="33"/>
        <end position="278"/>
    </location>
</feature>
<evidence type="ECO:0000256" key="6">
    <source>
        <dbReference type="SAM" id="Phobius"/>
    </source>
</evidence>
<accession>A0A6A5KBS1</accession>
<evidence type="ECO:0000256" key="5">
    <source>
        <dbReference type="ARBA" id="ARBA00038359"/>
    </source>
</evidence>
<dbReference type="PANTHER" id="PTHR33048">
    <property type="entry name" value="PTH11-LIKE INTEGRAL MEMBRANE PROTEIN (AFU_ORTHOLOGUE AFUA_5G11245)"/>
    <property type="match status" value="1"/>
</dbReference>
<feature type="transmembrane region" description="Helical" evidence="6">
    <location>
        <begin position="181"/>
        <end position="200"/>
    </location>
</feature>
<feature type="transmembrane region" description="Helical" evidence="6">
    <location>
        <begin position="212"/>
        <end position="233"/>
    </location>
</feature>
<keyword evidence="4 6" id="KW-0472">Membrane</keyword>
<evidence type="ECO:0000256" key="1">
    <source>
        <dbReference type="ARBA" id="ARBA00004141"/>
    </source>
</evidence>
<keyword evidence="2 6" id="KW-0812">Transmembrane</keyword>
<evidence type="ECO:0000256" key="3">
    <source>
        <dbReference type="ARBA" id="ARBA00022989"/>
    </source>
</evidence>
<organism evidence="8 9">
    <name type="scientific">Decorospora gaudefroyi</name>
    <dbReference type="NCBI Taxonomy" id="184978"/>
    <lineage>
        <taxon>Eukaryota</taxon>
        <taxon>Fungi</taxon>
        <taxon>Dikarya</taxon>
        <taxon>Ascomycota</taxon>
        <taxon>Pezizomycotina</taxon>
        <taxon>Dothideomycetes</taxon>
        <taxon>Pleosporomycetidae</taxon>
        <taxon>Pleosporales</taxon>
        <taxon>Pleosporineae</taxon>
        <taxon>Pleosporaceae</taxon>
        <taxon>Decorospora</taxon>
    </lineage>
</organism>
<comment type="similarity">
    <text evidence="5">Belongs to the SAT4 family.</text>
</comment>
<evidence type="ECO:0000313" key="8">
    <source>
        <dbReference type="EMBL" id="KAF1835395.1"/>
    </source>
</evidence>
<evidence type="ECO:0000259" key="7">
    <source>
        <dbReference type="Pfam" id="PF20684"/>
    </source>
</evidence>
<evidence type="ECO:0000256" key="2">
    <source>
        <dbReference type="ARBA" id="ARBA00022692"/>
    </source>
</evidence>
<proteinExistence type="inferred from homology"/>
<name>A0A6A5KBS1_9PLEO</name>
<dbReference type="EMBL" id="ML975288">
    <property type="protein sequence ID" value="KAF1835395.1"/>
    <property type="molecule type" value="Genomic_DNA"/>
</dbReference>
<dbReference type="Proteomes" id="UP000800040">
    <property type="component" value="Unassembled WGS sequence"/>
</dbReference>
<evidence type="ECO:0000313" key="9">
    <source>
        <dbReference type="Proteomes" id="UP000800040"/>
    </source>
</evidence>
<feature type="transmembrane region" description="Helical" evidence="6">
    <location>
        <begin position="16"/>
        <end position="37"/>
    </location>
</feature>
<dbReference type="PANTHER" id="PTHR33048:SF47">
    <property type="entry name" value="INTEGRAL MEMBRANE PROTEIN-RELATED"/>
    <property type="match status" value="1"/>
</dbReference>
<feature type="transmembrane region" description="Helical" evidence="6">
    <location>
        <begin position="253"/>
        <end position="273"/>
    </location>
</feature>
<protein>
    <recommendedName>
        <fullName evidence="7">Rhodopsin domain-containing protein</fullName>
    </recommendedName>
</protein>
<dbReference type="OrthoDB" id="3529975at2759"/>
<feature type="transmembrane region" description="Helical" evidence="6">
    <location>
        <begin position="102"/>
        <end position="123"/>
    </location>
</feature>
<comment type="subcellular location">
    <subcellularLocation>
        <location evidence="1">Membrane</location>
        <topology evidence="1">Multi-pass membrane protein</topology>
    </subcellularLocation>
</comment>
<dbReference type="InterPro" id="IPR052337">
    <property type="entry name" value="SAT4-like"/>
</dbReference>
<reference evidence="8" key="1">
    <citation type="submission" date="2020-01" db="EMBL/GenBank/DDBJ databases">
        <authorList>
            <consortium name="DOE Joint Genome Institute"/>
            <person name="Haridas S."/>
            <person name="Albert R."/>
            <person name="Binder M."/>
            <person name="Bloem J."/>
            <person name="Labutti K."/>
            <person name="Salamov A."/>
            <person name="Andreopoulos B."/>
            <person name="Baker S.E."/>
            <person name="Barry K."/>
            <person name="Bills G."/>
            <person name="Bluhm B.H."/>
            <person name="Cannon C."/>
            <person name="Castanera R."/>
            <person name="Culley D.E."/>
            <person name="Daum C."/>
            <person name="Ezra D."/>
            <person name="Gonzalez J.B."/>
            <person name="Henrissat B."/>
            <person name="Kuo A."/>
            <person name="Liang C."/>
            <person name="Lipzen A."/>
            <person name="Lutzoni F."/>
            <person name="Magnuson J."/>
            <person name="Mondo S."/>
            <person name="Nolan M."/>
            <person name="Ohm R."/>
            <person name="Pangilinan J."/>
            <person name="Park H.-J."/>
            <person name="Ramirez L."/>
            <person name="Alfaro M."/>
            <person name="Sun H."/>
            <person name="Tritt A."/>
            <person name="Yoshinaga Y."/>
            <person name="Zwiers L.-H."/>
            <person name="Turgeon B.G."/>
            <person name="Goodwin S.B."/>
            <person name="Spatafora J.W."/>
            <person name="Crous P.W."/>
            <person name="Grigoriev I.V."/>
        </authorList>
    </citation>
    <scope>NUCLEOTIDE SEQUENCE</scope>
    <source>
        <strain evidence="8">P77</strain>
    </source>
</reference>
<dbReference type="AlphaFoldDB" id="A0A6A5KBS1"/>
<keyword evidence="9" id="KW-1185">Reference proteome</keyword>
<dbReference type="GO" id="GO:0016020">
    <property type="term" value="C:membrane"/>
    <property type="evidence" value="ECO:0007669"/>
    <property type="project" value="UniProtKB-SubCell"/>
</dbReference>
<feature type="transmembrane region" description="Helical" evidence="6">
    <location>
        <begin position="135"/>
        <end position="161"/>
    </location>
</feature>
<dbReference type="InterPro" id="IPR049326">
    <property type="entry name" value="Rhodopsin_dom_fungi"/>
</dbReference>